<dbReference type="InterPro" id="IPR029039">
    <property type="entry name" value="Flavoprotein-like_sf"/>
</dbReference>
<proteinExistence type="predicted"/>
<name>E8LH58_SUCHY</name>
<dbReference type="SUPFAM" id="SSF52218">
    <property type="entry name" value="Flavoproteins"/>
    <property type="match status" value="1"/>
</dbReference>
<evidence type="ECO:0000259" key="3">
    <source>
        <dbReference type="Pfam" id="PF12641"/>
    </source>
</evidence>
<dbReference type="OrthoDB" id="9795729at2"/>
<dbReference type="HOGENOM" id="CLU_098259_1_0_6"/>
<dbReference type="Pfam" id="PF12641">
    <property type="entry name" value="Flavodoxin_3"/>
    <property type="match status" value="1"/>
</dbReference>
<dbReference type="GO" id="GO:0010181">
    <property type="term" value="F:FMN binding"/>
    <property type="evidence" value="ECO:0007669"/>
    <property type="project" value="InterPro"/>
</dbReference>
<reference evidence="4 5" key="1">
    <citation type="submission" date="2011-01" db="EMBL/GenBank/DDBJ databases">
        <authorList>
            <person name="Weinstock G."/>
            <person name="Sodergren E."/>
            <person name="Clifton S."/>
            <person name="Fulton L."/>
            <person name="Fulton B."/>
            <person name="Courtney L."/>
            <person name="Fronick C."/>
            <person name="Harrison M."/>
            <person name="Strong C."/>
            <person name="Farmer C."/>
            <person name="Delahaunty K."/>
            <person name="Markovic C."/>
            <person name="Hall O."/>
            <person name="Minx P."/>
            <person name="Tomlinson C."/>
            <person name="Mitreva M."/>
            <person name="Hou S."/>
            <person name="Chen J."/>
            <person name="Wollam A."/>
            <person name="Pepin K.H."/>
            <person name="Johnson M."/>
            <person name="Bhonagiri V."/>
            <person name="Zhang X."/>
            <person name="Suruliraj S."/>
            <person name="Warren W."/>
            <person name="Chinwalla A."/>
            <person name="Mardis E.R."/>
            <person name="Wilson R.K."/>
        </authorList>
    </citation>
    <scope>NUCLEOTIDE SEQUENCE [LARGE SCALE GENOMIC DNA]</scope>
    <source>
        <strain evidence="5">DSM 22608 / JCM 16073 / KCTC 15190 / YIT 12066</strain>
    </source>
</reference>
<feature type="domain" description="Flavodoxin-like" evidence="3">
    <location>
        <begin position="4"/>
        <end position="157"/>
    </location>
</feature>
<keyword evidence="2" id="KW-0288">FMN</keyword>
<dbReference type="Gene3D" id="3.40.50.360">
    <property type="match status" value="1"/>
</dbReference>
<keyword evidence="1" id="KW-0285">Flavoprotein</keyword>
<dbReference type="AlphaFoldDB" id="E8LH58"/>
<dbReference type="InterPro" id="IPR008254">
    <property type="entry name" value="Flavodoxin/NO_synth"/>
</dbReference>
<dbReference type="RefSeq" id="WP_009142246.1">
    <property type="nucleotide sequence ID" value="NZ_GL830939.1"/>
</dbReference>
<dbReference type="eggNOG" id="COG0716">
    <property type="taxonomic scope" value="Bacteria"/>
</dbReference>
<sequence>MKSLVLVSSKTGNTYKIARYVQKGFGCGCDLKRTTEKYDLSAYDTVLVGFWLDSGHVDNDSLSVLKSLYYKKVGIFGTLGGDPQSEAAAKVMQSAIAALKEGHRGNRLLGTFWVQGKISKQVLNLMYEKFPGLKEDPKHVERIAKAAVHPDAADRLKALLKAQYWQEKALKIKARG</sequence>
<evidence type="ECO:0000313" key="4">
    <source>
        <dbReference type="EMBL" id="EFY08152.1"/>
    </source>
</evidence>
<accession>E8LH58</accession>
<dbReference type="STRING" id="762983.HMPREF9444_00014"/>
<evidence type="ECO:0000313" key="5">
    <source>
        <dbReference type="Proteomes" id="UP000018458"/>
    </source>
</evidence>
<dbReference type="EMBL" id="AEVO01000001">
    <property type="protein sequence ID" value="EFY08152.1"/>
    <property type="molecule type" value="Genomic_DNA"/>
</dbReference>
<keyword evidence="5" id="KW-1185">Reference proteome</keyword>
<evidence type="ECO:0000256" key="1">
    <source>
        <dbReference type="ARBA" id="ARBA00022630"/>
    </source>
</evidence>
<comment type="caution">
    <text evidence="4">The sequence shown here is derived from an EMBL/GenBank/DDBJ whole genome shotgun (WGS) entry which is preliminary data.</text>
</comment>
<dbReference type="Proteomes" id="UP000018458">
    <property type="component" value="Unassembled WGS sequence"/>
</dbReference>
<gene>
    <name evidence="4" type="ORF">HMPREF9444_00014</name>
</gene>
<organism evidence="4 5">
    <name type="scientific">Succinatimonas hippei (strain DSM 22608 / JCM 16073 / KCTC 15190 / YIT 12066)</name>
    <dbReference type="NCBI Taxonomy" id="762983"/>
    <lineage>
        <taxon>Bacteria</taxon>
        <taxon>Pseudomonadati</taxon>
        <taxon>Pseudomonadota</taxon>
        <taxon>Gammaproteobacteria</taxon>
        <taxon>Aeromonadales</taxon>
        <taxon>Succinivibrionaceae</taxon>
        <taxon>Succinatimonas</taxon>
    </lineage>
</organism>
<evidence type="ECO:0000256" key="2">
    <source>
        <dbReference type="ARBA" id="ARBA00022643"/>
    </source>
</evidence>
<protein>
    <submittedName>
        <fullName evidence="4">Flavodoxin family protein</fullName>
    </submittedName>
</protein>